<sequence>MADEPKDKPIWPVQDQIAAYLRDGILNGDFPPDKPLPSSRRITEKFGAAAQTIKNAMEILEREGLVYTRRGAGIYARPHRQRTMTPAEYKNPPTDGGKYQWITAAERKGFAGRSELLDVEEVVPPYLVREAFGLGEEDTAILRRQVLYLDDEPCELVEVYFPLDLAGGTPIAERRRIKGGAGRVLAEAGLPTLRCVDKVAARWPTPQQQKALKMPTKLPVLRQFRVTYSVDDRPIQAQVMTKAGHLYELEYEF</sequence>
<dbReference type="Gene3D" id="3.40.1410.10">
    <property type="entry name" value="Chorismate lyase-like"/>
    <property type="match status" value="1"/>
</dbReference>
<dbReference type="GO" id="GO:0003677">
    <property type="term" value="F:DNA binding"/>
    <property type="evidence" value="ECO:0007669"/>
    <property type="project" value="UniProtKB-KW"/>
</dbReference>
<dbReference type="SUPFAM" id="SSF46785">
    <property type="entry name" value="Winged helix' DNA-binding domain"/>
    <property type="match status" value="1"/>
</dbReference>
<dbReference type="PROSITE" id="PS50949">
    <property type="entry name" value="HTH_GNTR"/>
    <property type="match status" value="1"/>
</dbReference>
<gene>
    <name evidence="5" type="ORF">AB5J49_08070</name>
</gene>
<proteinExistence type="predicted"/>
<evidence type="ECO:0000256" key="1">
    <source>
        <dbReference type="ARBA" id="ARBA00023015"/>
    </source>
</evidence>
<dbReference type="SUPFAM" id="SSF64288">
    <property type="entry name" value="Chorismate lyase-like"/>
    <property type="match status" value="1"/>
</dbReference>
<name>A0AB39PTY2_9ACTN</name>
<dbReference type="InterPro" id="IPR011663">
    <property type="entry name" value="UTRA"/>
</dbReference>
<dbReference type="GO" id="GO:0003700">
    <property type="term" value="F:DNA-binding transcription factor activity"/>
    <property type="evidence" value="ECO:0007669"/>
    <property type="project" value="InterPro"/>
</dbReference>
<dbReference type="InterPro" id="IPR050679">
    <property type="entry name" value="Bact_HTH_transcr_reg"/>
</dbReference>
<keyword evidence="3" id="KW-0804">Transcription</keyword>
<dbReference type="SMART" id="SM00345">
    <property type="entry name" value="HTH_GNTR"/>
    <property type="match status" value="1"/>
</dbReference>
<evidence type="ECO:0000256" key="2">
    <source>
        <dbReference type="ARBA" id="ARBA00023125"/>
    </source>
</evidence>
<dbReference type="PANTHER" id="PTHR44846">
    <property type="entry name" value="MANNOSYL-D-GLYCERATE TRANSPORT/METABOLISM SYSTEM REPRESSOR MNGR-RELATED"/>
    <property type="match status" value="1"/>
</dbReference>
<dbReference type="InterPro" id="IPR036390">
    <property type="entry name" value="WH_DNA-bd_sf"/>
</dbReference>
<dbReference type="PANTHER" id="PTHR44846:SF17">
    <property type="entry name" value="GNTR-FAMILY TRANSCRIPTIONAL REGULATOR"/>
    <property type="match status" value="1"/>
</dbReference>
<dbReference type="Gene3D" id="1.10.10.10">
    <property type="entry name" value="Winged helix-like DNA-binding domain superfamily/Winged helix DNA-binding domain"/>
    <property type="match status" value="1"/>
</dbReference>
<dbReference type="RefSeq" id="WP_369167817.1">
    <property type="nucleotide sequence ID" value="NZ_CP163439.1"/>
</dbReference>
<keyword evidence="2" id="KW-0238">DNA-binding</keyword>
<dbReference type="Pfam" id="PF07702">
    <property type="entry name" value="UTRA"/>
    <property type="match status" value="1"/>
</dbReference>
<dbReference type="Pfam" id="PF00392">
    <property type="entry name" value="GntR"/>
    <property type="match status" value="1"/>
</dbReference>
<dbReference type="EMBL" id="CP163439">
    <property type="protein sequence ID" value="XDQ33273.1"/>
    <property type="molecule type" value="Genomic_DNA"/>
</dbReference>
<dbReference type="CDD" id="cd07377">
    <property type="entry name" value="WHTH_GntR"/>
    <property type="match status" value="1"/>
</dbReference>
<protein>
    <submittedName>
        <fullName evidence="5">GntR family transcriptional regulator</fullName>
    </submittedName>
</protein>
<feature type="domain" description="HTH gntR-type" evidence="4">
    <location>
        <begin position="11"/>
        <end position="79"/>
    </location>
</feature>
<dbReference type="GO" id="GO:0045892">
    <property type="term" value="P:negative regulation of DNA-templated transcription"/>
    <property type="evidence" value="ECO:0007669"/>
    <property type="project" value="TreeGrafter"/>
</dbReference>
<dbReference type="InterPro" id="IPR036388">
    <property type="entry name" value="WH-like_DNA-bd_sf"/>
</dbReference>
<evidence type="ECO:0000313" key="5">
    <source>
        <dbReference type="EMBL" id="XDQ33273.1"/>
    </source>
</evidence>
<dbReference type="InterPro" id="IPR000524">
    <property type="entry name" value="Tscrpt_reg_HTH_GntR"/>
</dbReference>
<reference evidence="5" key="1">
    <citation type="submission" date="2024-07" db="EMBL/GenBank/DDBJ databases">
        <authorList>
            <person name="Yu S.T."/>
        </authorList>
    </citation>
    <scope>NUCLEOTIDE SEQUENCE</scope>
    <source>
        <strain evidence="5">R28</strain>
    </source>
</reference>
<evidence type="ECO:0000259" key="4">
    <source>
        <dbReference type="PROSITE" id="PS50949"/>
    </source>
</evidence>
<dbReference type="InterPro" id="IPR028978">
    <property type="entry name" value="Chorismate_lyase_/UTRA_dom_sf"/>
</dbReference>
<evidence type="ECO:0000256" key="3">
    <source>
        <dbReference type="ARBA" id="ARBA00023163"/>
    </source>
</evidence>
<dbReference type="SMART" id="SM00866">
    <property type="entry name" value="UTRA"/>
    <property type="match status" value="1"/>
</dbReference>
<organism evidence="5">
    <name type="scientific">Streptomyces sp. R28</name>
    <dbReference type="NCBI Taxonomy" id="3238628"/>
    <lineage>
        <taxon>Bacteria</taxon>
        <taxon>Bacillati</taxon>
        <taxon>Actinomycetota</taxon>
        <taxon>Actinomycetes</taxon>
        <taxon>Kitasatosporales</taxon>
        <taxon>Streptomycetaceae</taxon>
        <taxon>Streptomyces</taxon>
    </lineage>
</organism>
<accession>A0AB39PTY2</accession>
<keyword evidence="1" id="KW-0805">Transcription regulation</keyword>
<dbReference type="AlphaFoldDB" id="A0AB39PTY2"/>